<feature type="compositionally biased region" description="Low complexity" evidence="2">
    <location>
        <begin position="283"/>
        <end position="292"/>
    </location>
</feature>
<evidence type="ECO:0000313" key="5">
    <source>
        <dbReference type="Proteomes" id="UP001156441"/>
    </source>
</evidence>
<feature type="compositionally biased region" description="Low complexity" evidence="2">
    <location>
        <begin position="373"/>
        <end position="389"/>
    </location>
</feature>
<dbReference type="RefSeq" id="WP_260195734.1">
    <property type="nucleotide sequence ID" value="NZ_JAFFZE010000028.1"/>
</dbReference>
<dbReference type="InterPro" id="IPR000030">
    <property type="entry name" value="PPE_dom"/>
</dbReference>
<feature type="compositionally biased region" description="Gly residues" evidence="2">
    <location>
        <begin position="390"/>
        <end position="403"/>
    </location>
</feature>
<comment type="caution">
    <text evidence="4">The sequence shown here is derived from an EMBL/GenBank/DDBJ whole genome shotgun (WGS) entry which is preliminary data.</text>
</comment>
<accession>A0ABT2JIY2</accession>
<evidence type="ECO:0000256" key="2">
    <source>
        <dbReference type="SAM" id="MobiDB-lite"/>
    </source>
</evidence>
<comment type="similarity">
    <text evidence="1">Belongs to the mycobacterial PPE family.</text>
</comment>
<dbReference type="SUPFAM" id="SSF140459">
    <property type="entry name" value="PE/PPE dimer-like"/>
    <property type="match status" value="1"/>
</dbReference>
<proteinExistence type="inferred from homology"/>
<dbReference type="Pfam" id="PF00823">
    <property type="entry name" value="PPE"/>
    <property type="match status" value="1"/>
</dbReference>
<dbReference type="EMBL" id="JAFFZE010000028">
    <property type="protein sequence ID" value="MCT2587826.1"/>
    <property type="molecule type" value="Genomic_DNA"/>
</dbReference>
<gene>
    <name evidence="4" type="ORF">JT362_32400</name>
</gene>
<organism evidence="4 5">
    <name type="scientific">Actinophytocola gossypii</name>
    <dbReference type="NCBI Taxonomy" id="2812003"/>
    <lineage>
        <taxon>Bacteria</taxon>
        <taxon>Bacillati</taxon>
        <taxon>Actinomycetota</taxon>
        <taxon>Actinomycetes</taxon>
        <taxon>Pseudonocardiales</taxon>
        <taxon>Pseudonocardiaceae</taxon>
    </lineage>
</organism>
<feature type="compositionally biased region" description="Basic and acidic residues" evidence="2">
    <location>
        <begin position="407"/>
        <end position="424"/>
    </location>
</feature>
<sequence length="444" mass="43569">MAEIGVGAFGYRWESYSHEELYDMIKTGAVGASVVAEADPALTNLITRMHESRETLQQVLREAGSSWEGQAANSMADGVSPIVRWADEAAAAGEQSSTSLHQIADGYSRASNSMPEPVPVPSKMSQEMPTDFTGLLAGQTDEDAADLQAQQAHMQAVELMNTYTASNQNSTDLSGTFSEPPDFGIGADDGGGSAGRAGTYIDSSSFGGTGGTGGPGGSGGPRGGGGTYSPSNYSGSESPVGGYGGTPPPSGDTEHQSATNPSHVAPPPAPTPPPVTAPPPSNTPSNPFTPVTGVLTDPTTGRPYSTGRGGGRGPGAVPGVPGGGSGGGGGRGPGAVPGGSGGVAGRGGAVGGVPGGSGGPGGVAGRGGGVGVGPLAAEQAGARGAAAAGARGGAHPGGFGPMGAGARNEEDKERTSPEYLRDYNDEFWDDTPPVAPPVIGDEDD</sequence>
<feature type="compositionally biased region" description="Gly residues" evidence="2">
    <location>
        <begin position="207"/>
        <end position="227"/>
    </location>
</feature>
<reference evidence="4 5" key="1">
    <citation type="submission" date="2021-02" db="EMBL/GenBank/DDBJ databases">
        <title>Actinophytocola xerophila sp. nov., isolated from soil of cotton cropping field.</title>
        <authorList>
            <person name="Huang R."/>
            <person name="Chen X."/>
            <person name="Ge X."/>
            <person name="Liu W."/>
        </authorList>
    </citation>
    <scope>NUCLEOTIDE SEQUENCE [LARGE SCALE GENOMIC DNA]</scope>
    <source>
        <strain evidence="4 5">S1-96</strain>
    </source>
</reference>
<dbReference type="Proteomes" id="UP001156441">
    <property type="component" value="Unassembled WGS sequence"/>
</dbReference>
<feature type="region of interest" description="Disordered" evidence="2">
    <location>
        <begin position="170"/>
        <end position="444"/>
    </location>
</feature>
<dbReference type="Gene3D" id="1.20.1260.20">
    <property type="entry name" value="PPE superfamily"/>
    <property type="match status" value="1"/>
</dbReference>
<evidence type="ECO:0000313" key="4">
    <source>
        <dbReference type="EMBL" id="MCT2587826.1"/>
    </source>
</evidence>
<feature type="compositionally biased region" description="Pro residues" evidence="2">
    <location>
        <begin position="264"/>
        <end position="282"/>
    </location>
</feature>
<feature type="compositionally biased region" description="Gly residues" evidence="2">
    <location>
        <begin position="307"/>
        <end position="372"/>
    </location>
</feature>
<evidence type="ECO:0000256" key="1">
    <source>
        <dbReference type="ARBA" id="ARBA00010652"/>
    </source>
</evidence>
<keyword evidence="5" id="KW-1185">Reference proteome</keyword>
<evidence type="ECO:0000259" key="3">
    <source>
        <dbReference type="Pfam" id="PF00823"/>
    </source>
</evidence>
<name>A0ABT2JIY2_9PSEU</name>
<dbReference type="InterPro" id="IPR038332">
    <property type="entry name" value="PPE_sf"/>
</dbReference>
<feature type="domain" description="PPE" evidence="3">
    <location>
        <begin position="27"/>
        <end position="169"/>
    </location>
</feature>
<protein>
    <submittedName>
        <fullName evidence="4">PPE domain-containing protein</fullName>
    </submittedName>
</protein>